<evidence type="ECO:0000259" key="3">
    <source>
        <dbReference type="PROSITE" id="PS50125"/>
    </source>
</evidence>
<proteinExistence type="predicted"/>
<reference evidence="4" key="1">
    <citation type="journal article" date="2020" name="bioRxiv">
        <title>Comparative genomics of Chlamydomonas.</title>
        <authorList>
            <person name="Craig R.J."/>
            <person name="Hasan A.R."/>
            <person name="Ness R.W."/>
            <person name="Keightley P.D."/>
        </authorList>
    </citation>
    <scope>NUCLEOTIDE SEQUENCE</scope>
    <source>
        <strain evidence="4">CCAP 11/70</strain>
    </source>
</reference>
<dbReference type="Proteomes" id="UP000612055">
    <property type="component" value="Unassembled WGS sequence"/>
</dbReference>
<comment type="caution">
    <text evidence="4">The sequence shown here is derived from an EMBL/GenBank/DDBJ whole genome shotgun (WGS) entry which is preliminary data.</text>
</comment>
<gene>
    <name evidence="4" type="ORF">HYH03_018717</name>
</gene>
<dbReference type="EMBL" id="JAEHOE010000230">
    <property type="protein sequence ID" value="KAG2482347.1"/>
    <property type="molecule type" value="Genomic_DNA"/>
</dbReference>
<dbReference type="GO" id="GO:0035556">
    <property type="term" value="P:intracellular signal transduction"/>
    <property type="evidence" value="ECO:0007669"/>
    <property type="project" value="InterPro"/>
</dbReference>
<dbReference type="PANTHER" id="PTHR43081">
    <property type="entry name" value="ADENYLATE CYCLASE, TERMINAL-DIFFERENTIATION SPECIFIC-RELATED"/>
    <property type="match status" value="1"/>
</dbReference>
<accession>A0A835XG07</accession>
<keyword evidence="2" id="KW-1133">Transmembrane helix</keyword>
<dbReference type="PANTHER" id="PTHR43081:SF1">
    <property type="entry name" value="ADENYLATE CYCLASE, TERMINAL-DIFFERENTIATION SPECIFIC"/>
    <property type="match status" value="1"/>
</dbReference>
<dbReference type="Pfam" id="PF00211">
    <property type="entry name" value="Guanylate_cyc"/>
    <property type="match status" value="1"/>
</dbReference>
<dbReference type="OrthoDB" id="545881at2759"/>
<feature type="domain" description="Guanylate cyclase" evidence="3">
    <location>
        <begin position="753"/>
        <end position="811"/>
    </location>
</feature>
<dbReference type="PROSITE" id="PS50125">
    <property type="entry name" value="GUANYLATE_CYCLASE_2"/>
    <property type="match status" value="1"/>
</dbReference>
<dbReference type="InterPro" id="IPR050697">
    <property type="entry name" value="Adenylyl/Guanylyl_Cyclase_3/4"/>
</dbReference>
<dbReference type="GO" id="GO:0009190">
    <property type="term" value="P:cyclic nucleotide biosynthetic process"/>
    <property type="evidence" value="ECO:0007669"/>
    <property type="project" value="InterPro"/>
</dbReference>
<evidence type="ECO:0000256" key="1">
    <source>
        <dbReference type="SAM" id="MobiDB-lite"/>
    </source>
</evidence>
<evidence type="ECO:0000256" key="2">
    <source>
        <dbReference type="SAM" id="Phobius"/>
    </source>
</evidence>
<evidence type="ECO:0000313" key="4">
    <source>
        <dbReference type="EMBL" id="KAG2482347.1"/>
    </source>
</evidence>
<feature type="compositionally biased region" description="Polar residues" evidence="1">
    <location>
        <begin position="866"/>
        <end position="894"/>
    </location>
</feature>
<dbReference type="Gene3D" id="3.30.70.1230">
    <property type="entry name" value="Nucleotide cyclase"/>
    <property type="match status" value="1"/>
</dbReference>
<dbReference type="Gene3D" id="3.40.190.10">
    <property type="entry name" value="Periplasmic binding protein-like II"/>
    <property type="match status" value="1"/>
</dbReference>
<protein>
    <recommendedName>
        <fullName evidence="3">Guanylate cyclase domain-containing protein</fullName>
    </recommendedName>
</protein>
<keyword evidence="2" id="KW-0472">Membrane</keyword>
<dbReference type="InterPro" id="IPR001054">
    <property type="entry name" value="A/G_cyclase"/>
</dbReference>
<keyword evidence="2" id="KW-0812">Transmembrane</keyword>
<organism evidence="4 5">
    <name type="scientific">Edaphochlamys debaryana</name>
    <dbReference type="NCBI Taxonomy" id="47281"/>
    <lineage>
        <taxon>Eukaryota</taxon>
        <taxon>Viridiplantae</taxon>
        <taxon>Chlorophyta</taxon>
        <taxon>core chlorophytes</taxon>
        <taxon>Chlorophyceae</taxon>
        <taxon>CS clade</taxon>
        <taxon>Chlamydomonadales</taxon>
        <taxon>Chlamydomonadales incertae sedis</taxon>
        <taxon>Edaphochlamys</taxon>
    </lineage>
</organism>
<evidence type="ECO:0000313" key="5">
    <source>
        <dbReference type="Proteomes" id="UP000612055"/>
    </source>
</evidence>
<keyword evidence="5" id="KW-1185">Reference proteome</keyword>
<feature type="region of interest" description="Disordered" evidence="1">
    <location>
        <begin position="863"/>
        <end position="903"/>
    </location>
</feature>
<dbReference type="AlphaFoldDB" id="A0A835XG07"/>
<dbReference type="SUPFAM" id="SSF53850">
    <property type="entry name" value="Periplasmic binding protein-like II"/>
    <property type="match status" value="1"/>
</dbReference>
<name>A0A835XG07_9CHLO</name>
<dbReference type="InterPro" id="IPR029787">
    <property type="entry name" value="Nucleotide_cyclase"/>
</dbReference>
<feature type="transmembrane region" description="Helical" evidence="2">
    <location>
        <begin position="706"/>
        <end position="730"/>
    </location>
</feature>
<sequence>MGRGPSEWPSHRNGPNSLGPLLRVAAGSTAALLQELDQIEAAVTELEAGMCGDEVQISIMGELQVMWPTILHIIDAFMAPNQDQGGSTGLGPGSAPALSAGVVLNNYTNITSARGTLPFPMTLYTELQVSLPDTQFDVNWLSFDPLTFDGFHGRATPQDYMISYYSALWDWSRGNQSSVEEVDQRAPAVMPASLDPLPDRLQPRTWIALFYRRDWLPAAVEAARAAAGLPASSGGGGAAAAQAPATWEELLALAAAVEGRDLDGDGQPEHGLCLDTMRACKVWGLLSAVYASMAQTEGQQQGVWFDRATMRPLVHNPAMRAALDMWRQLAGTSWPPQPNTTRTSHALGHNITTADCPPINPHFAGGRCLFTLDWAHSLPFLTAERAPGVAGRLGMALAPGSTRVWEQPAPQHWTSLQPPQPGVPFAQPQSLPLYIQAPLEGYPPKNRTFADVVTSIAAAEGASGGATVGPQDGSAGPDGLQWCVNGTTCAAPFAERLAGGSLAAAVLGPGGPAEGVWVNRAPLASVARLMLLEADPKDMTSRQSDAIYVLLGEIYYKGVPMYGEIFEKWTAARANGSAAAAVDWLQLGFHVDDGPALHAGLAAGDNHPNSAIEIRTLHTAGYRIALDEAAFAAAAYEGELTPRAAAPLLSDLFNKFVFVLGGVPFQRTIQGIYWRTLHYMPLGPHPIDPKIPAPAPDNSWGLPRSAVVAAIAVPMAVLLLIIAVVGAVVYRYRSRRSLLSGRVLPPKWGPDVTLVATDIQNSTLLWELLPTEVMNACLSVHHGEVRKALEAHGGHEVSTEGDAFLASFHTPWAALSFSLDLQARLLDADWPPLLLATCDGAEAWAAPNPQVLEAMAGAGPFPRISTRASASQGPSPNWHPSSLHASFAKPTSGSPRLRGPIASLDGILPTATQ</sequence>
<dbReference type="SUPFAM" id="SSF55073">
    <property type="entry name" value="Nucleotide cyclase"/>
    <property type="match status" value="1"/>
</dbReference>